<dbReference type="InterPro" id="IPR001623">
    <property type="entry name" value="DnaJ_domain"/>
</dbReference>
<dbReference type="SMART" id="SM00271">
    <property type="entry name" value="DnaJ"/>
    <property type="match status" value="1"/>
</dbReference>
<evidence type="ECO:0000259" key="3">
    <source>
        <dbReference type="PROSITE" id="PS50076"/>
    </source>
</evidence>
<evidence type="ECO:0000256" key="2">
    <source>
        <dbReference type="SAM" id="Phobius"/>
    </source>
</evidence>
<evidence type="ECO:0000313" key="4">
    <source>
        <dbReference type="EMBL" id="MBC5764254.1"/>
    </source>
</evidence>
<gene>
    <name evidence="4" type="ORF">H8R02_07330</name>
</gene>
<dbReference type="PROSITE" id="PS50076">
    <property type="entry name" value="DNAJ_2"/>
    <property type="match status" value="1"/>
</dbReference>
<dbReference type="InterPro" id="IPR036869">
    <property type="entry name" value="J_dom_sf"/>
</dbReference>
<dbReference type="SUPFAM" id="SSF46565">
    <property type="entry name" value="Chaperone J-domain"/>
    <property type="match status" value="1"/>
</dbReference>
<keyword evidence="2" id="KW-0472">Membrane</keyword>
<keyword evidence="5" id="KW-1185">Reference proteome</keyword>
<name>A0A923S1B7_9BURK</name>
<sequence length="134" mass="15191">MAEQLATYYDVLRVDRTASPDGIRRAYRKLAQQYHPDKMPGNANAGRAMAAVNKAYEVLSDAQQRAEHDRWIRQSQSRPAPLEPVKQQTKWQRSWPWYLLFATISFTLCAWLATTVGSAKAAVPARITTVQASR</sequence>
<dbReference type="PRINTS" id="PR00625">
    <property type="entry name" value="JDOMAIN"/>
</dbReference>
<comment type="caution">
    <text evidence="4">The sequence shown here is derived from an EMBL/GenBank/DDBJ whole genome shotgun (WGS) entry which is preliminary data.</text>
</comment>
<proteinExistence type="predicted"/>
<evidence type="ECO:0000256" key="1">
    <source>
        <dbReference type="SAM" id="MobiDB-lite"/>
    </source>
</evidence>
<evidence type="ECO:0000313" key="5">
    <source>
        <dbReference type="Proteomes" id="UP000596827"/>
    </source>
</evidence>
<dbReference type="InterPro" id="IPR050817">
    <property type="entry name" value="DjlA_DnaK_co-chaperone"/>
</dbReference>
<dbReference type="Gene3D" id="1.10.287.110">
    <property type="entry name" value="DnaJ domain"/>
    <property type="match status" value="1"/>
</dbReference>
<feature type="transmembrane region" description="Helical" evidence="2">
    <location>
        <begin position="95"/>
        <end position="114"/>
    </location>
</feature>
<accession>A0A923S1B7</accession>
<keyword evidence="2" id="KW-1133">Transmembrane helix</keyword>
<organism evidence="4 5">
    <name type="scientific">Ramlibacter albus</name>
    <dbReference type="NCBI Taxonomy" id="2079448"/>
    <lineage>
        <taxon>Bacteria</taxon>
        <taxon>Pseudomonadati</taxon>
        <taxon>Pseudomonadota</taxon>
        <taxon>Betaproteobacteria</taxon>
        <taxon>Burkholderiales</taxon>
        <taxon>Comamonadaceae</taxon>
        <taxon>Ramlibacter</taxon>
    </lineage>
</organism>
<dbReference type="RefSeq" id="WP_187080732.1">
    <property type="nucleotide sequence ID" value="NZ_JACORU010000002.1"/>
</dbReference>
<reference evidence="4" key="1">
    <citation type="submission" date="2020-08" db="EMBL/GenBank/DDBJ databases">
        <title>Ramlibacter sp. GTP1 16S ribosomal RNA gene genome sequencing and assembly.</title>
        <authorList>
            <person name="Kang M."/>
        </authorList>
    </citation>
    <scope>NUCLEOTIDE SEQUENCE</scope>
    <source>
        <strain evidence="4">GTP1</strain>
    </source>
</reference>
<feature type="region of interest" description="Disordered" evidence="1">
    <location>
        <begin position="67"/>
        <end position="86"/>
    </location>
</feature>
<dbReference type="PANTHER" id="PTHR24074">
    <property type="entry name" value="CO-CHAPERONE PROTEIN DJLA"/>
    <property type="match status" value="1"/>
</dbReference>
<dbReference type="CDD" id="cd06257">
    <property type="entry name" value="DnaJ"/>
    <property type="match status" value="1"/>
</dbReference>
<dbReference type="AlphaFoldDB" id="A0A923S1B7"/>
<dbReference type="Proteomes" id="UP000596827">
    <property type="component" value="Unassembled WGS sequence"/>
</dbReference>
<feature type="domain" description="J" evidence="3">
    <location>
        <begin position="7"/>
        <end position="72"/>
    </location>
</feature>
<dbReference type="Pfam" id="PF00226">
    <property type="entry name" value="DnaJ"/>
    <property type="match status" value="1"/>
</dbReference>
<dbReference type="EMBL" id="JACORU010000002">
    <property type="protein sequence ID" value="MBC5764254.1"/>
    <property type="molecule type" value="Genomic_DNA"/>
</dbReference>
<protein>
    <submittedName>
        <fullName evidence="4">J domain-containing protein</fullName>
    </submittedName>
</protein>
<keyword evidence="2" id="KW-0812">Transmembrane</keyword>